<dbReference type="GO" id="GO:0003729">
    <property type="term" value="F:mRNA binding"/>
    <property type="evidence" value="ECO:0007669"/>
    <property type="project" value="InterPro"/>
</dbReference>
<keyword evidence="3" id="KW-0540">Nuclease</keyword>
<gene>
    <name evidence="8" type="ORF">A2704_02850</name>
</gene>
<protein>
    <recommendedName>
        <fullName evidence="10">Addiction module toxin, HicA family</fullName>
    </recommendedName>
</protein>
<keyword evidence="6" id="KW-0694">RNA-binding</keyword>
<dbReference type="GO" id="GO:0016787">
    <property type="term" value="F:hydrolase activity"/>
    <property type="evidence" value="ECO:0007669"/>
    <property type="project" value="UniProtKB-KW"/>
</dbReference>
<name>A0A1F6CPJ5_9BACT</name>
<keyword evidence="5" id="KW-0378">Hydrolase</keyword>
<dbReference type="InterPro" id="IPR012933">
    <property type="entry name" value="HicA_mRNA_interferase"/>
</dbReference>
<dbReference type="AlphaFoldDB" id="A0A1F6CPJ5"/>
<comment type="caution">
    <text evidence="8">The sequence shown here is derived from an EMBL/GenBank/DDBJ whole genome shotgun (WGS) entry which is preliminary data.</text>
</comment>
<proteinExistence type="inferred from homology"/>
<sequence length="67" mass="7537">MAGVTARKLCVALERHDFVFRRQAGSHWIFFRAADKRRVTVPMHPGDLHISTLHSILKQAGLSLGDI</sequence>
<keyword evidence="4" id="KW-0255">Endonuclease</keyword>
<dbReference type="EMBL" id="MFKW01000039">
    <property type="protein sequence ID" value="OGG51084.1"/>
    <property type="molecule type" value="Genomic_DNA"/>
</dbReference>
<evidence type="ECO:0000313" key="9">
    <source>
        <dbReference type="Proteomes" id="UP000176445"/>
    </source>
</evidence>
<evidence type="ECO:0000256" key="6">
    <source>
        <dbReference type="ARBA" id="ARBA00022884"/>
    </source>
</evidence>
<evidence type="ECO:0000256" key="5">
    <source>
        <dbReference type="ARBA" id="ARBA00022801"/>
    </source>
</evidence>
<keyword evidence="7" id="KW-0346">Stress response</keyword>
<evidence type="ECO:0000256" key="4">
    <source>
        <dbReference type="ARBA" id="ARBA00022759"/>
    </source>
</evidence>
<dbReference type="Proteomes" id="UP000176445">
    <property type="component" value="Unassembled WGS sequence"/>
</dbReference>
<evidence type="ECO:0000256" key="7">
    <source>
        <dbReference type="ARBA" id="ARBA00023016"/>
    </source>
</evidence>
<evidence type="ECO:0000313" key="8">
    <source>
        <dbReference type="EMBL" id="OGG51084.1"/>
    </source>
</evidence>
<dbReference type="InterPro" id="IPR038570">
    <property type="entry name" value="HicA_sf"/>
</dbReference>
<comment type="similarity">
    <text evidence="1">Belongs to the HicA mRNA interferase family.</text>
</comment>
<evidence type="ECO:0008006" key="10">
    <source>
        <dbReference type="Google" id="ProtNLM"/>
    </source>
</evidence>
<dbReference type="Pfam" id="PF07927">
    <property type="entry name" value="HicA_toxin"/>
    <property type="match status" value="1"/>
</dbReference>
<dbReference type="Gene3D" id="3.30.920.30">
    <property type="entry name" value="Hypothetical protein"/>
    <property type="match status" value="1"/>
</dbReference>
<evidence type="ECO:0000256" key="2">
    <source>
        <dbReference type="ARBA" id="ARBA00022649"/>
    </source>
</evidence>
<dbReference type="GO" id="GO:0004519">
    <property type="term" value="F:endonuclease activity"/>
    <property type="evidence" value="ECO:0007669"/>
    <property type="project" value="UniProtKB-KW"/>
</dbReference>
<organism evidence="8 9">
    <name type="scientific">Candidatus Kaiserbacteria bacterium RIFCSPHIGHO2_01_FULL_54_36b</name>
    <dbReference type="NCBI Taxonomy" id="1798483"/>
    <lineage>
        <taxon>Bacteria</taxon>
        <taxon>Candidatus Kaiseribacteriota</taxon>
    </lineage>
</organism>
<evidence type="ECO:0000256" key="3">
    <source>
        <dbReference type="ARBA" id="ARBA00022722"/>
    </source>
</evidence>
<keyword evidence="2" id="KW-1277">Toxin-antitoxin system</keyword>
<reference evidence="8 9" key="1">
    <citation type="journal article" date="2016" name="Nat. Commun.">
        <title>Thousands of microbial genomes shed light on interconnected biogeochemical processes in an aquifer system.</title>
        <authorList>
            <person name="Anantharaman K."/>
            <person name="Brown C.T."/>
            <person name="Hug L.A."/>
            <person name="Sharon I."/>
            <person name="Castelle C.J."/>
            <person name="Probst A.J."/>
            <person name="Thomas B.C."/>
            <person name="Singh A."/>
            <person name="Wilkins M.J."/>
            <person name="Karaoz U."/>
            <person name="Brodie E.L."/>
            <person name="Williams K.H."/>
            <person name="Hubbard S.S."/>
            <person name="Banfield J.F."/>
        </authorList>
    </citation>
    <scope>NUCLEOTIDE SEQUENCE [LARGE SCALE GENOMIC DNA]</scope>
</reference>
<dbReference type="SUPFAM" id="SSF54786">
    <property type="entry name" value="YcfA/nrd intein domain"/>
    <property type="match status" value="1"/>
</dbReference>
<accession>A0A1F6CPJ5</accession>
<evidence type="ECO:0000256" key="1">
    <source>
        <dbReference type="ARBA" id="ARBA00006620"/>
    </source>
</evidence>